<dbReference type="OrthoDB" id="2124053at2759"/>
<feature type="region of interest" description="Disordered" evidence="1">
    <location>
        <begin position="611"/>
        <end position="635"/>
    </location>
</feature>
<organism evidence="3 4">
    <name type="scientific">Blyttiomyces helicus</name>
    <dbReference type="NCBI Taxonomy" id="388810"/>
    <lineage>
        <taxon>Eukaryota</taxon>
        <taxon>Fungi</taxon>
        <taxon>Fungi incertae sedis</taxon>
        <taxon>Chytridiomycota</taxon>
        <taxon>Chytridiomycota incertae sedis</taxon>
        <taxon>Chytridiomycetes</taxon>
        <taxon>Chytridiomycetes incertae sedis</taxon>
        <taxon>Blyttiomyces</taxon>
    </lineage>
</organism>
<dbReference type="Gene3D" id="1.20.1280.50">
    <property type="match status" value="1"/>
</dbReference>
<proteinExistence type="predicted"/>
<feature type="compositionally biased region" description="Acidic residues" evidence="1">
    <location>
        <begin position="620"/>
        <end position="634"/>
    </location>
</feature>
<dbReference type="PROSITE" id="PS50181">
    <property type="entry name" value="FBOX"/>
    <property type="match status" value="1"/>
</dbReference>
<evidence type="ECO:0000259" key="2">
    <source>
        <dbReference type="PROSITE" id="PS50181"/>
    </source>
</evidence>
<dbReference type="CDD" id="cd09917">
    <property type="entry name" value="F-box_SF"/>
    <property type="match status" value="1"/>
</dbReference>
<dbReference type="EMBL" id="KZ996233">
    <property type="protein sequence ID" value="RKO89190.1"/>
    <property type="molecule type" value="Genomic_DNA"/>
</dbReference>
<dbReference type="PANTHER" id="PTHR16134">
    <property type="entry name" value="F-BOX/TPR REPEAT PROTEIN POF3"/>
    <property type="match status" value="1"/>
</dbReference>
<dbReference type="Proteomes" id="UP000269721">
    <property type="component" value="Unassembled WGS sequence"/>
</dbReference>
<reference evidence="4" key="1">
    <citation type="journal article" date="2018" name="Nat. Microbiol.">
        <title>Leveraging single-cell genomics to expand the fungal tree of life.</title>
        <authorList>
            <person name="Ahrendt S.R."/>
            <person name="Quandt C.A."/>
            <person name="Ciobanu D."/>
            <person name="Clum A."/>
            <person name="Salamov A."/>
            <person name="Andreopoulos B."/>
            <person name="Cheng J.F."/>
            <person name="Woyke T."/>
            <person name="Pelin A."/>
            <person name="Henrissat B."/>
            <person name="Reynolds N.K."/>
            <person name="Benny G.L."/>
            <person name="Smith M.E."/>
            <person name="James T.Y."/>
            <person name="Grigoriev I.V."/>
        </authorList>
    </citation>
    <scope>NUCLEOTIDE SEQUENCE [LARGE SCALE GENOMIC DNA]</scope>
</reference>
<dbReference type="SMART" id="SM00256">
    <property type="entry name" value="FBOX"/>
    <property type="match status" value="1"/>
</dbReference>
<dbReference type="InterPro" id="IPR036047">
    <property type="entry name" value="F-box-like_dom_sf"/>
</dbReference>
<sequence>MSTQNYPPSINNLPTEVICQILSHLSVRERARVTGVCRRWSVGLSDTRELALVAGPEIVKKISRKGLATVLEGFPVLRDLKLKLHARGPEPNQDLVTLASDFRGHPTLRNLTSDTSAVIPGLTACPNLDSLTLREDISMPVPHIFNLENTVNLIFNQLPLRELDMGCPLLWAVNRFSDGDDEEETLSRTAAAAAEPEPARFVRPNLESLTMRDMHTASLADFMDGYLARAHLPSLTRLHIWADDATVAEPAIHRIAAACPSLRDLRLSSCTFDGVGFVELLRALPADLRRLHLSRCTVLGGVGVDGKRNVAEAVVECVGRVFKEIEALGLDHCHFLDGAPPITPLAADPAPATSDDDPLLDDYPNPAPRLQYLQLLGFGIRMPSVRFVARLAALESLRVDDVSDVLRDANGRETRLWRLLVARLPALRDVDIRFLPPDSGTDLEPLRLPAPIIEEQDSHDDEDEASVDTLTPPDSPTVPASPNTAPRGSDTTLVPPHPRPTLPSLTALRLTLPRSIPSLLSILYAHPTLTRLDLRHIPAFTLPAILLPPHPTRISLPTLKTLTLHVHGPRSRPLARRLMMVIVRDAGALAVLRVEAAWSVVDEAEEVARRRRRRRGGCGVEEDAGESGGDDDGGLDAGTVGMVMRACPRLKVVRMVGLVVAEEALERVAGAGVWAETLDALEITIRGHPLLNHPSDPILTRLLTSHRHLRALDLCLLAPLPPPAPRATHSPSFPVIVPFPLGVGLPPIAGIAPAAELPDIVPQREVESLQRRDDALVAMCAAYRGVILARAWWIETCRVWAPSLKRERLNGGAMQPESCREMAEKKLFTDAAG</sequence>
<feature type="compositionally biased region" description="Polar residues" evidence="1">
    <location>
        <begin position="478"/>
        <end position="492"/>
    </location>
</feature>
<dbReference type="SUPFAM" id="SSF81383">
    <property type="entry name" value="F-box domain"/>
    <property type="match status" value="1"/>
</dbReference>
<name>A0A4P9WDZ7_9FUNG</name>
<feature type="domain" description="F-box" evidence="2">
    <location>
        <begin position="7"/>
        <end position="62"/>
    </location>
</feature>
<dbReference type="SUPFAM" id="SSF52047">
    <property type="entry name" value="RNI-like"/>
    <property type="match status" value="1"/>
</dbReference>
<feature type="region of interest" description="Disordered" evidence="1">
    <location>
        <begin position="456"/>
        <end position="502"/>
    </location>
</feature>
<feature type="compositionally biased region" description="Acidic residues" evidence="1">
    <location>
        <begin position="456"/>
        <end position="466"/>
    </location>
</feature>
<dbReference type="AlphaFoldDB" id="A0A4P9WDZ7"/>
<evidence type="ECO:0000313" key="4">
    <source>
        <dbReference type="Proteomes" id="UP000269721"/>
    </source>
</evidence>
<dbReference type="Pfam" id="PF12937">
    <property type="entry name" value="F-box-like"/>
    <property type="match status" value="1"/>
</dbReference>
<gene>
    <name evidence="3" type="ORF">BDK51DRAFT_40256</name>
</gene>
<evidence type="ECO:0000256" key="1">
    <source>
        <dbReference type="SAM" id="MobiDB-lite"/>
    </source>
</evidence>
<evidence type="ECO:0000313" key="3">
    <source>
        <dbReference type="EMBL" id="RKO89190.1"/>
    </source>
</evidence>
<keyword evidence="4" id="KW-1185">Reference proteome</keyword>
<dbReference type="Gene3D" id="3.80.10.10">
    <property type="entry name" value="Ribonuclease Inhibitor"/>
    <property type="match status" value="1"/>
</dbReference>
<dbReference type="InterPro" id="IPR032675">
    <property type="entry name" value="LRR_dom_sf"/>
</dbReference>
<accession>A0A4P9WDZ7</accession>
<protein>
    <recommendedName>
        <fullName evidence="2">F-box domain-containing protein</fullName>
    </recommendedName>
</protein>
<dbReference type="PANTHER" id="PTHR16134:SF119">
    <property type="entry name" value="AT02038P-RELATED"/>
    <property type="match status" value="1"/>
</dbReference>
<dbReference type="InterPro" id="IPR001810">
    <property type="entry name" value="F-box_dom"/>
</dbReference>